<evidence type="ECO:0000313" key="7">
    <source>
        <dbReference type="Proteomes" id="UP000184442"/>
    </source>
</evidence>
<dbReference type="GO" id="GO:0048040">
    <property type="term" value="F:UDP-glucuronate decarboxylase activity"/>
    <property type="evidence" value="ECO:0007669"/>
    <property type="project" value="TreeGrafter"/>
</dbReference>
<dbReference type="STRING" id="1122184.SAMN02745176_00888"/>
<evidence type="ECO:0000256" key="4">
    <source>
        <dbReference type="ARBA" id="ARBA00023239"/>
    </source>
</evidence>
<evidence type="ECO:0000313" key="6">
    <source>
        <dbReference type="EMBL" id="SHI63048.1"/>
    </source>
</evidence>
<keyword evidence="4" id="KW-0456">Lyase</keyword>
<dbReference type="PANTHER" id="PTHR43078:SF6">
    <property type="entry name" value="UDP-GLUCURONIC ACID DECARBOXYLASE 1"/>
    <property type="match status" value="1"/>
</dbReference>
<dbReference type="GO" id="GO:0042732">
    <property type="term" value="P:D-xylose metabolic process"/>
    <property type="evidence" value="ECO:0007669"/>
    <property type="project" value="InterPro"/>
</dbReference>
<dbReference type="GO" id="GO:0070403">
    <property type="term" value="F:NAD+ binding"/>
    <property type="evidence" value="ECO:0007669"/>
    <property type="project" value="InterPro"/>
</dbReference>
<dbReference type="AlphaFoldDB" id="A0A1M6CQN4"/>
<organism evidence="6 7">
    <name type="scientific">Lutispora thermophila DSM 19022</name>
    <dbReference type="NCBI Taxonomy" id="1122184"/>
    <lineage>
        <taxon>Bacteria</taxon>
        <taxon>Bacillati</taxon>
        <taxon>Bacillota</taxon>
        <taxon>Clostridia</taxon>
        <taxon>Lutisporales</taxon>
        <taxon>Lutisporaceae</taxon>
        <taxon>Lutispora</taxon>
    </lineage>
</organism>
<evidence type="ECO:0000256" key="1">
    <source>
        <dbReference type="ARBA" id="ARBA00001911"/>
    </source>
</evidence>
<dbReference type="Gene3D" id="3.40.50.720">
    <property type="entry name" value="NAD(P)-binding Rossmann-like Domain"/>
    <property type="match status" value="1"/>
</dbReference>
<accession>A0A1M6CQN4</accession>
<sequence length="357" mass="40845">MKSLEVIYKDIEKIYINTKNCIGDKGGRTWIITGSGGFIGSYFLDFIDYCNKYVFSTPDKVICIDNYRTSSINRIMHLTDNDNFLFLDKDISKPIEITHDVDYIVHAASIASPSFYRKYPIETIEANVWGLKNLLDIAKSKSIKSMLYLSSSEIYGDPDSANIPTDEAYNGNVSCVGPRACYDESKRLGETLCINYWKQYDVPIKIVRPFNVYGPGLRIDDKRVISDFFKGALYDKKIEILSDGRPTRSFCYISDAVTGFIKVLMSEYNGEAFNIGNDEQEISMKQLAEKVAEVVGNTTIIYDKSNDKDYLIDNPRRRCPDLRKARNLLNYNPSVNLETGLKRLLAWYSDTYKMTLY</sequence>
<keyword evidence="2" id="KW-0210">Decarboxylase</keyword>
<dbReference type="EMBL" id="FQZS01000005">
    <property type="protein sequence ID" value="SHI63048.1"/>
    <property type="molecule type" value="Genomic_DNA"/>
</dbReference>
<feature type="domain" description="NAD-dependent epimerase/dehydratase" evidence="5">
    <location>
        <begin position="31"/>
        <end position="276"/>
    </location>
</feature>
<dbReference type="InterPro" id="IPR044516">
    <property type="entry name" value="UXS-like"/>
</dbReference>
<gene>
    <name evidence="6" type="ORF">SAMN02745176_00888</name>
</gene>
<reference evidence="6 7" key="1">
    <citation type="submission" date="2016-11" db="EMBL/GenBank/DDBJ databases">
        <authorList>
            <person name="Jaros S."/>
            <person name="Januszkiewicz K."/>
            <person name="Wedrychowicz H."/>
        </authorList>
    </citation>
    <scope>NUCLEOTIDE SEQUENCE [LARGE SCALE GENOMIC DNA]</scope>
    <source>
        <strain evidence="6 7">DSM 19022</strain>
    </source>
</reference>
<dbReference type="Proteomes" id="UP000184442">
    <property type="component" value="Unassembled WGS sequence"/>
</dbReference>
<proteinExistence type="predicted"/>
<evidence type="ECO:0000256" key="2">
    <source>
        <dbReference type="ARBA" id="ARBA00022793"/>
    </source>
</evidence>
<dbReference type="RefSeq" id="WP_207648317.1">
    <property type="nucleotide sequence ID" value="NZ_FQZS01000005.1"/>
</dbReference>
<evidence type="ECO:0000259" key="5">
    <source>
        <dbReference type="Pfam" id="PF01370"/>
    </source>
</evidence>
<dbReference type="InterPro" id="IPR001509">
    <property type="entry name" value="Epimerase_deHydtase"/>
</dbReference>
<comment type="cofactor">
    <cofactor evidence="1">
        <name>NAD(+)</name>
        <dbReference type="ChEBI" id="CHEBI:57540"/>
    </cofactor>
</comment>
<dbReference type="PANTHER" id="PTHR43078">
    <property type="entry name" value="UDP-GLUCURONIC ACID DECARBOXYLASE-RELATED"/>
    <property type="match status" value="1"/>
</dbReference>
<keyword evidence="7" id="KW-1185">Reference proteome</keyword>
<keyword evidence="3" id="KW-0520">NAD</keyword>
<dbReference type="SUPFAM" id="SSF51735">
    <property type="entry name" value="NAD(P)-binding Rossmann-fold domains"/>
    <property type="match status" value="1"/>
</dbReference>
<dbReference type="InterPro" id="IPR036291">
    <property type="entry name" value="NAD(P)-bd_dom_sf"/>
</dbReference>
<protein>
    <submittedName>
        <fullName evidence="6">dTDP-glucose 4,6-dehydratase</fullName>
    </submittedName>
</protein>
<name>A0A1M6CQN4_9FIRM</name>
<dbReference type="GO" id="GO:0005737">
    <property type="term" value="C:cytoplasm"/>
    <property type="evidence" value="ECO:0007669"/>
    <property type="project" value="TreeGrafter"/>
</dbReference>
<dbReference type="Pfam" id="PF01370">
    <property type="entry name" value="Epimerase"/>
    <property type="match status" value="1"/>
</dbReference>
<evidence type="ECO:0000256" key="3">
    <source>
        <dbReference type="ARBA" id="ARBA00023027"/>
    </source>
</evidence>